<dbReference type="RefSeq" id="WP_150598941.1">
    <property type="nucleotide sequence ID" value="NZ_CABPRW010000002.1"/>
</dbReference>
<gene>
    <name evidence="1" type="ORF">PFI31113_00999</name>
</gene>
<dbReference type="OrthoDB" id="9153550at2"/>
<evidence type="ECO:0000313" key="2">
    <source>
        <dbReference type="Proteomes" id="UP000382577"/>
    </source>
</evidence>
<reference evidence="1 2" key="1">
    <citation type="submission" date="2019-08" db="EMBL/GenBank/DDBJ databases">
        <authorList>
            <person name="Peeters C."/>
        </authorList>
    </citation>
    <scope>NUCLEOTIDE SEQUENCE [LARGE SCALE GENOMIC DNA]</scope>
    <source>
        <strain evidence="1 2">LMG 31113</strain>
    </source>
</reference>
<protein>
    <submittedName>
        <fullName evidence="1">Uncharacterized protein</fullName>
    </submittedName>
</protein>
<name>A0A5E4SVM6_9BURK</name>
<accession>A0A5E4SVM6</accession>
<dbReference type="AlphaFoldDB" id="A0A5E4SVM6"/>
<evidence type="ECO:0000313" key="1">
    <source>
        <dbReference type="EMBL" id="VVD78813.1"/>
    </source>
</evidence>
<organism evidence="1 2">
    <name type="scientific">Pandoraea fibrosis</name>
    <dbReference type="NCBI Taxonomy" id="1891094"/>
    <lineage>
        <taxon>Bacteria</taxon>
        <taxon>Pseudomonadati</taxon>
        <taxon>Pseudomonadota</taxon>
        <taxon>Betaproteobacteria</taxon>
        <taxon>Burkholderiales</taxon>
        <taxon>Burkholderiaceae</taxon>
        <taxon>Pandoraea</taxon>
    </lineage>
</organism>
<proteinExistence type="predicted"/>
<dbReference type="EMBL" id="CABPRW010000002">
    <property type="protein sequence ID" value="VVD78813.1"/>
    <property type="molecule type" value="Genomic_DNA"/>
</dbReference>
<dbReference type="Proteomes" id="UP000382577">
    <property type="component" value="Unassembled WGS sequence"/>
</dbReference>
<sequence>MDEPIPLISDHVAFLPLLPVYKQVIRKMLAAYNAAPNQEAEHVQLNNPENYAYKLFARADEIDKGFSSIKLVEKQLENLQLSEESARELLIYHYENFLIRAVGMVDRAHKLAGQAILIPTNILESTGCNRVVNQKSERLYGTVHSALAAVVESVTDYKSLRNELVHSQQFSNRLLSSAAMVQTFGDQGDLALSREALALFRRNALAEVRQTWEGLQKSLNELLSALAPIVTEAFILASDSKHPSA</sequence>